<evidence type="ECO:0000313" key="2">
    <source>
        <dbReference type="Proteomes" id="UP001207468"/>
    </source>
</evidence>
<dbReference type="EMBL" id="JAGFNK010000020">
    <property type="protein sequence ID" value="KAI9511616.1"/>
    <property type="molecule type" value="Genomic_DNA"/>
</dbReference>
<comment type="caution">
    <text evidence="1">The sequence shown here is derived from an EMBL/GenBank/DDBJ whole genome shotgun (WGS) entry which is preliminary data.</text>
</comment>
<protein>
    <submittedName>
        <fullName evidence="1">Glycoside hydrolase family 16 protein</fullName>
    </submittedName>
</protein>
<reference evidence="1" key="1">
    <citation type="submission" date="2021-03" db="EMBL/GenBank/DDBJ databases">
        <title>Evolutionary priming and transition to the ectomycorrhizal habit in an iconic lineage of mushroom-forming fungi: is preadaptation a requirement?</title>
        <authorList>
            <consortium name="DOE Joint Genome Institute"/>
            <person name="Looney B.P."/>
            <person name="Miyauchi S."/>
            <person name="Morin E."/>
            <person name="Drula E."/>
            <person name="Courty P.E."/>
            <person name="Chicoki N."/>
            <person name="Fauchery L."/>
            <person name="Kohler A."/>
            <person name="Kuo A."/>
            <person name="LaButti K."/>
            <person name="Pangilinan J."/>
            <person name="Lipzen A."/>
            <person name="Riley R."/>
            <person name="Andreopoulos W."/>
            <person name="He G."/>
            <person name="Johnson J."/>
            <person name="Barry K.W."/>
            <person name="Grigoriev I.V."/>
            <person name="Nagy L."/>
            <person name="Hibbett D."/>
            <person name="Henrissat B."/>
            <person name="Matheny P.B."/>
            <person name="Labbe J."/>
            <person name="Martin A.F."/>
        </authorList>
    </citation>
    <scope>NUCLEOTIDE SEQUENCE</scope>
    <source>
        <strain evidence="1">BPL698</strain>
    </source>
</reference>
<dbReference type="Proteomes" id="UP001207468">
    <property type="component" value="Unassembled WGS sequence"/>
</dbReference>
<proteinExistence type="predicted"/>
<gene>
    <name evidence="1" type="ORF">F5148DRAFT_1170442</name>
</gene>
<organism evidence="1 2">
    <name type="scientific">Russula earlei</name>
    <dbReference type="NCBI Taxonomy" id="71964"/>
    <lineage>
        <taxon>Eukaryota</taxon>
        <taxon>Fungi</taxon>
        <taxon>Dikarya</taxon>
        <taxon>Basidiomycota</taxon>
        <taxon>Agaricomycotina</taxon>
        <taxon>Agaricomycetes</taxon>
        <taxon>Russulales</taxon>
        <taxon>Russulaceae</taxon>
        <taxon>Russula</taxon>
    </lineage>
</organism>
<evidence type="ECO:0000313" key="1">
    <source>
        <dbReference type="EMBL" id="KAI9511616.1"/>
    </source>
</evidence>
<sequence>MMLSLPFAVLFSLVPLAIASHHDENLRRSRHHHTRQVEVNDSAIIDGAVNRKSYRLLDHYTADDFMNEGLWRYHVGKDPNGGIVNFVSHWHCCQVRISSTKSYNGGLFIADFAAMPYGCAVWPAYWTLGPNWPNGGELDIVEGINNQATSGSVNQVTLHTAGNCLAQPSSSFSGNLFNPHCQSSPSSDAGCSWSDPSTSSFGSGFNGAGGGVFAHLVDSSGIRVWHFDRSSVPDDIDSGNPNPSSWPRPVAFLSSKNCNIGKEFHSQTLVIDTVLCGGWTDSGYGSSGCPGTCAEFVTKGSNFNNARWIINYISVYR</sequence>
<name>A0ACC0UIY2_9AGAM</name>
<keyword evidence="2" id="KW-1185">Reference proteome</keyword>
<keyword evidence="1" id="KW-0378">Hydrolase</keyword>
<accession>A0ACC0UIY2</accession>